<dbReference type="PANTHER" id="PTHR30451">
    <property type="entry name" value="OUTER MEMBRANE USHER PROTEIN"/>
    <property type="match status" value="1"/>
</dbReference>
<dbReference type="InterPro" id="IPR000015">
    <property type="entry name" value="Fimb_usher"/>
</dbReference>
<evidence type="ECO:0000313" key="2">
    <source>
        <dbReference type="EMBL" id="KFD19992.1"/>
    </source>
</evidence>
<dbReference type="AlphaFoldDB" id="A0A085JHP6"/>
<feature type="domain" description="PapC-like C-terminal" evidence="1">
    <location>
        <begin position="323"/>
        <end position="385"/>
    </location>
</feature>
<dbReference type="Pfam" id="PF00577">
    <property type="entry name" value="Usher"/>
    <property type="match status" value="1"/>
</dbReference>
<dbReference type="eggNOG" id="COG3188">
    <property type="taxonomic scope" value="Bacteria"/>
</dbReference>
<reference evidence="2 3" key="1">
    <citation type="submission" date="2014-05" db="EMBL/GenBank/DDBJ databases">
        <title>ATOL: Assembling a taxonomically balanced genome-scale reconstruction of the evolutionary history of the Enterobacteriaceae.</title>
        <authorList>
            <person name="Plunkett G.III."/>
            <person name="Neeno-Eckwall E.C."/>
            <person name="Glasner J.D."/>
            <person name="Perna N.T."/>
        </authorList>
    </citation>
    <scope>NUCLEOTIDE SEQUENCE [LARGE SCALE GENOMIC DNA]</scope>
    <source>
        <strain evidence="2 3">ATCC 33301</strain>
    </source>
</reference>
<dbReference type="FunFam" id="2.60.40.2610:FF:000001">
    <property type="entry name" value="Outer membrane fimbrial usher protein"/>
    <property type="match status" value="1"/>
</dbReference>
<evidence type="ECO:0000259" key="1">
    <source>
        <dbReference type="Pfam" id="PF13953"/>
    </source>
</evidence>
<keyword evidence="3" id="KW-1185">Reference proteome</keyword>
<dbReference type="Proteomes" id="UP000028602">
    <property type="component" value="Unassembled WGS sequence"/>
</dbReference>
<accession>A0A085JHP6</accession>
<sequence>MTGYRYSTKGFHTLEETALKGMNGWRYDDDTVDPDGRPSRYNRGGYYDLNKVKRARFEASVSQRLGTGSLYLSGIRQTYWNSDEVSNSLQSGFSSSLGAVTYGLSYNYSRQSSQSGADKSVYLSLSVPLDSLLSPPSSARRHSSVYATFNSSHDSNGSSLQRIGLSGSALENKNLNWSVSQGYSRHDGQSGSTSLNYQGGYGSSNVGYSYSNDYRQISYGVSGGALLHSEGLTFGQPLGDTNVLIVAPGAKGLSVESGTGVQTDWRGYAIKPYVSAYRENRIALDTKTLDDDTDIEGAVSRVVPTKGAVVKARFVTRHGVRVLMTLTHDGQPLPMGSTVTDGDITGIVGDDGLVYLSGMQTDGILTAQWGSAPDQHCTIRYHLPKKEERTDSSPVIRINETCHSKSEKLT</sequence>
<dbReference type="Gene3D" id="2.60.40.2610">
    <property type="entry name" value="Outer membrane usher protein FimD, plug domain"/>
    <property type="match status" value="1"/>
</dbReference>
<dbReference type="InterPro" id="IPR042186">
    <property type="entry name" value="FimD_plug_dom"/>
</dbReference>
<name>A0A085JHP6_9GAMM</name>
<organism evidence="2 3">
    <name type="scientific">Tatumella ptyseos ATCC 33301</name>
    <dbReference type="NCBI Taxonomy" id="1005995"/>
    <lineage>
        <taxon>Bacteria</taxon>
        <taxon>Pseudomonadati</taxon>
        <taxon>Pseudomonadota</taxon>
        <taxon>Gammaproteobacteria</taxon>
        <taxon>Enterobacterales</taxon>
        <taxon>Erwiniaceae</taxon>
        <taxon>Tatumella</taxon>
    </lineage>
</organism>
<dbReference type="PANTHER" id="PTHR30451:SF21">
    <property type="entry name" value="FIMBRIAL USHER DOMAIN-CONTAINING PROTEIN YDET-RELATED"/>
    <property type="match status" value="1"/>
</dbReference>
<dbReference type="InterPro" id="IPR043142">
    <property type="entry name" value="PapC-like_C_sf"/>
</dbReference>
<dbReference type="GO" id="GO:0015473">
    <property type="term" value="F:fimbrial usher porin activity"/>
    <property type="evidence" value="ECO:0007669"/>
    <property type="project" value="InterPro"/>
</dbReference>
<dbReference type="InterPro" id="IPR025949">
    <property type="entry name" value="PapC-like_C"/>
</dbReference>
<dbReference type="GO" id="GO:0009297">
    <property type="term" value="P:pilus assembly"/>
    <property type="evidence" value="ECO:0007669"/>
    <property type="project" value="InterPro"/>
</dbReference>
<protein>
    <submittedName>
        <fullName evidence="2">FimD family fimbriae anchoring protein</fullName>
    </submittedName>
</protein>
<comment type="caution">
    <text evidence="2">The sequence shown here is derived from an EMBL/GenBank/DDBJ whole genome shotgun (WGS) entry which is preliminary data.</text>
</comment>
<dbReference type="Gene3D" id="2.60.40.2070">
    <property type="match status" value="1"/>
</dbReference>
<dbReference type="GO" id="GO:0009279">
    <property type="term" value="C:cell outer membrane"/>
    <property type="evidence" value="ECO:0007669"/>
    <property type="project" value="TreeGrafter"/>
</dbReference>
<gene>
    <name evidence="2" type="ORF">GTPT_1439</name>
</gene>
<proteinExistence type="predicted"/>
<evidence type="ECO:0000313" key="3">
    <source>
        <dbReference type="Proteomes" id="UP000028602"/>
    </source>
</evidence>
<dbReference type="Pfam" id="PF13953">
    <property type="entry name" value="PapC_C"/>
    <property type="match status" value="1"/>
</dbReference>
<dbReference type="EMBL" id="JMPR01000027">
    <property type="protein sequence ID" value="KFD19992.1"/>
    <property type="molecule type" value="Genomic_DNA"/>
</dbReference>